<dbReference type="EMBL" id="JBHSBM010000018">
    <property type="protein sequence ID" value="MFC4060257.1"/>
    <property type="molecule type" value="Genomic_DNA"/>
</dbReference>
<dbReference type="RefSeq" id="WP_377289336.1">
    <property type="nucleotide sequence ID" value="NZ_JBHSBM010000018.1"/>
</dbReference>
<evidence type="ECO:0000313" key="3">
    <source>
        <dbReference type="Proteomes" id="UP001595850"/>
    </source>
</evidence>
<dbReference type="Proteomes" id="UP001595850">
    <property type="component" value="Unassembled WGS sequence"/>
</dbReference>
<evidence type="ECO:0000313" key="2">
    <source>
        <dbReference type="EMBL" id="MFC4060257.1"/>
    </source>
</evidence>
<organism evidence="2 3">
    <name type="scientific">Planomonospora corallina</name>
    <dbReference type="NCBI Taxonomy" id="1806052"/>
    <lineage>
        <taxon>Bacteria</taxon>
        <taxon>Bacillati</taxon>
        <taxon>Actinomycetota</taxon>
        <taxon>Actinomycetes</taxon>
        <taxon>Streptosporangiales</taxon>
        <taxon>Streptosporangiaceae</taxon>
        <taxon>Planomonospora</taxon>
    </lineage>
</organism>
<evidence type="ECO:0000256" key="1">
    <source>
        <dbReference type="SAM" id="MobiDB-lite"/>
    </source>
</evidence>
<comment type="caution">
    <text evidence="2">The sequence shown here is derived from an EMBL/GenBank/DDBJ whole genome shotgun (WGS) entry which is preliminary data.</text>
</comment>
<sequence>MARQKFAVNTEPHVAEIGDDIILEFRPEVMGDEFLEAWEALQEAYRTLGIDQTNVRESSAASLKAATTAVRRFISGFMLPESAKLYAWWEVRDRAGAVVFDTGDPQEAAERAEAVEGATVVDVGLRLPDRVHIELMGWLTEVYGQRPPTLSPGSAAASPPPGARSTGSSRSKGSTRAAGR</sequence>
<proteinExistence type="predicted"/>
<keyword evidence="3" id="KW-1185">Reference proteome</keyword>
<name>A0ABV8I878_9ACTN</name>
<accession>A0ABV8I878</accession>
<feature type="region of interest" description="Disordered" evidence="1">
    <location>
        <begin position="147"/>
        <end position="180"/>
    </location>
</feature>
<gene>
    <name evidence="2" type="ORF">ACFOWE_18285</name>
</gene>
<reference evidence="3" key="1">
    <citation type="journal article" date="2019" name="Int. J. Syst. Evol. Microbiol.">
        <title>The Global Catalogue of Microorganisms (GCM) 10K type strain sequencing project: providing services to taxonomists for standard genome sequencing and annotation.</title>
        <authorList>
            <consortium name="The Broad Institute Genomics Platform"/>
            <consortium name="The Broad Institute Genome Sequencing Center for Infectious Disease"/>
            <person name="Wu L."/>
            <person name="Ma J."/>
        </authorList>
    </citation>
    <scope>NUCLEOTIDE SEQUENCE [LARGE SCALE GENOMIC DNA]</scope>
    <source>
        <strain evidence="3">TBRC 4489</strain>
    </source>
</reference>
<protein>
    <submittedName>
        <fullName evidence="2">Uncharacterized protein</fullName>
    </submittedName>
</protein>